<keyword evidence="8" id="KW-0675">Receptor</keyword>
<evidence type="ECO:0000256" key="2">
    <source>
        <dbReference type="ARBA" id="ARBA00022475"/>
    </source>
</evidence>
<dbReference type="GO" id="GO:0005886">
    <property type="term" value="C:plasma membrane"/>
    <property type="evidence" value="ECO:0007669"/>
    <property type="project" value="UniProtKB-SubCell"/>
</dbReference>
<proteinExistence type="predicted"/>
<accession>A0A9P0GH13</accession>
<dbReference type="OrthoDB" id="6675289at2759"/>
<evidence type="ECO:0000256" key="8">
    <source>
        <dbReference type="ARBA" id="ARBA00023170"/>
    </source>
</evidence>
<keyword evidence="12" id="KW-1185">Reference proteome</keyword>
<evidence type="ECO:0000313" key="11">
    <source>
        <dbReference type="EMBL" id="CAH1109475.1"/>
    </source>
</evidence>
<comment type="subcellular location">
    <subcellularLocation>
        <location evidence="1">Cell membrane</location>
        <topology evidence="1">Multi-pass membrane protein</topology>
    </subcellularLocation>
</comment>
<evidence type="ECO:0000256" key="7">
    <source>
        <dbReference type="ARBA" id="ARBA00023136"/>
    </source>
</evidence>
<dbReference type="PANTHER" id="PTHR21137:SF35">
    <property type="entry name" value="ODORANT RECEPTOR 19A-RELATED"/>
    <property type="match status" value="1"/>
</dbReference>
<name>A0A9P0GH13_9CUCU</name>
<gene>
    <name evidence="11" type="ORF">PSYICH_LOCUS9827</name>
</gene>
<dbReference type="GO" id="GO:0004984">
    <property type="term" value="F:olfactory receptor activity"/>
    <property type="evidence" value="ECO:0007669"/>
    <property type="project" value="InterPro"/>
</dbReference>
<evidence type="ECO:0000256" key="1">
    <source>
        <dbReference type="ARBA" id="ARBA00004651"/>
    </source>
</evidence>
<feature type="transmembrane region" description="Helical" evidence="10">
    <location>
        <begin position="12"/>
        <end position="32"/>
    </location>
</feature>
<keyword evidence="5" id="KW-0552">Olfaction</keyword>
<dbReference type="GO" id="GO:0005549">
    <property type="term" value="F:odorant binding"/>
    <property type="evidence" value="ECO:0007669"/>
    <property type="project" value="InterPro"/>
</dbReference>
<sequence length="207" mass="24443">MLKNLDNVDELMAVSYLAGPFIVNLFKMLTIYKNMDRIKVLMRKLNDPLFQPNSKKQFEIAMKTKKFHRNFFYLCLYLGVQTYLCFMILPFLREKKTIPTQGWFPFEYDHSPNYEAVYLFQNCVVLWNDIICLNLDTFSSGLLMQISMQCDYLCNSLNNLSSYRAKDGILIIKEDAGFKMRMASSEFSQAMMENLIICIQHHKKIKR</sequence>
<dbReference type="InterPro" id="IPR004117">
    <property type="entry name" value="7tm6_olfct_rcpt"/>
</dbReference>
<evidence type="ECO:0000256" key="6">
    <source>
        <dbReference type="ARBA" id="ARBA00022989"/>
    </source>
</evidence>
<keyword evidence="7 10" id="KW-0472">Membrane</keyword>
<dbReference type="PANTHER" id="PTHR21137">
    <property type="entry name" value="ODORANT RECEPTOR"/>
    <property type="match status" value="1"/>
</dbReference>
<evidence type="ECO:0000256" key="4">
    <source>
        <dbReference type="ARBA" id="ARBA00022692"/>
    </source>
</evidence>
<dbReference type="EMBL" id="OV651816">
    <property type="protein sequence ID" value="CAH1109475.1"/>
    <property type="molecule type" value="Genomic_DNA"/>
</dbReference>
<keyword evidence="9" id="KW-0807">Transducer</keyword>
<evidence type="ECO:0000256" key="9">
    <source>
        <dbReference type="ARBA" id="ARBA00023224"/>
    </source>
</evidence>
<dbReference type="Pfam" id="PF02949">
    <property type="entry name" value="7tm_6"/>
    <property type="match status" value="1"/>
</dbReference>
<evidence type="ECO:0000256" key="3">
    <source>
        <dbReference type="ARBA" id="ARBA00022606"/>
    </source>
</evidence>
<evidence type="ECO:0000313" key="12">
    <source>
        <dbReference type="Proteomes" id="UP001153636"/>
    </source>
</evidence>
<dbReference type="AlphaFoldDB" id="A0A9P0GH13"/>
<keyword evidence="3" id="KW-0716">Sensory transduction</keyword>
<evidence type="ECO:0000256" key="5">
    <source>
        <dbReference type="ARBA" id="ARBA00022725"/>
    </source>
</evidence>
<keyword evidence="4 10" id="KW-0812">Transmembrane</keyword>
<reference evidence="11" key="1">
    <citation type="submission" date="2022-01" db="EMBL/GenBank/DDBJ databases">
        <authorList>
            <person name="King R."/>
        </authorList>
    </citation>
    <scope>NUCLEOTIDE SEQUENCE</scope>
</reference>
<organism evidence="11 12">
    <name type="scientific">Psylliodes chrysocephalus</name>
    <dbReference type="NCBI Taxonomy" id="3402493"/>
    <lineage>
        <taxon>Eukaryota</taxon>
        <taxon>Metazoa</taxon>
        <taxon>Ecdysozoa</taxon>
        <taxon>Arthropoda</taxon>
        <taxon>Hexapoda</taxon>
        <taxon>Insecta</taxon>
        <taxon>Pterygota</taxon>
        <taxon>Neoptera</taxon>
        <taxon>Endopterygota</taxon>
        <taxon>Coleoptera</taxon>
        <taxon>Polyphaga</taxon>
        <taxon>Cucujiformia</taxon>
        <taxon>Chrysomeloidea</taxon>
        <taxon>Chrysomelidae</taxon>
        <taxon>Galerucinae</taxon>
        <taxon>Alticini</taxon>
        <taxon>Psylliodes</taxon>
    </lineage>
</organism>
<protein>
    <submittedName>
        <fullName evidence="11">Uncharacterized protein</fullName>
    </submittedName>
</protein>
<keyword evidence="6 10" id="KW-1133">Transmembrane helix</keyword>
<dbReference type="Proteomes" id="UP001153636">
    <property type="component" value="Chromosome 4"/>
</dbReference>
<keyword evidence="2" id="KW-1003">Cell membrane</keyword>
<feature type="transmembrane region" description="Helical" evidence="10">
    <location>
        <begin position="71"/>
        <end position="92"/>
    </location>
</feature>
<dbReference type="GO" id="GO:0007165">
    <property type="term" value="P:signal transduction"/>
    <property type="evidence" value="ECO:0007669"/>
    <property type="project" value="UniProtKB-KW"/>
</dbReference>
<evidence type="ECO:0000256" key="10">
    <source>
        <dbReference type="SAM" id="Phobius"/>
    </source>
</evidence>